<evidence type="ECO:0000256" key="1">
    <source>
        <dbReference type="ARBA" id="ARBA00022574"/>
    </source>
</evidence>
<feature type="repeat" description="WD" evidence="3">
    <location>
        <begin position="286"/>
        <end position="321"/>
    </location>
</feature>
<keyword evidence="1 3" id="KW-0853">WD repeat</keyword>
<name>A0ABN9UEW1_9DINO</name>
<feature type="compositionally biased region" description="Acidic residues" evidence="4">
    <location>
        <begin position="55"/>
        <end position="70"/>
    </location>
</feature>
<evidence type="ECO:0000313" key="6">
    <source>
        <dbReference type="Proteomes" id="UP001189429"/>
    </source>
</evidence>
<evidence type="ECO:0008006" key="7">
    <source>
        <dbReference type="Google" id="ProtNLM"/>
    </source>
</evidence>
<dbReference type="PROSITE" id="PS50082">
    <property type="entry name" value="WD_REPEATS_2"/>
    <property type="match status" value="3"/>
</dbReference>
<dbReference type="SUPFAM" id="SSF50978">
    <property type="entry name" value="WD40 repeat-like"/>
    <property type="match status" value="1"/>
</dbReference>
<dbReference type="SMART" id="SM00320">
    <property type="entry name" value="WD40"/>
    <property type="match status" value="6"/>
</dbReference>
<feature type="non-terminal residue" evidence="5">
    <location>
        <position position="1"/>
    </location>
</feature>
<dbReference type="InterPro" id="IPR051858">
    <property type="entry name" value="WD_repeat_GAD-1"/>
</dbReference>
<dbReference type="Gene3D" id="2.130.10.10">
    <property type="entry name" value="YVTN repeat-like/Quinoprotein amine dehydrogenase"/>
    <property type="match status" value="2"/>
</dbReference>
<dbReference type="EMBL" id="CAUYUJ010015782">
    <property type="protein sequence ID" value="CAK0858056.1"/>
    <property type="molecule type" value="Genomic_DNA"/>
</dbReference>
<keyword evidence="6" id="KW-1185">Reference proteome</keyword>
<feature type="compositionally biased region" description="Low complexity" evidence="4">
    <location>
        <begin position="106"/>
        <end position="122"/>
    </location>
</feature>
<evidence type="ECO:0000256" key="2">
    <source>
        <dbReference type="ARBA" id="ARBA00022737"/>
    </source>
</evidence>
<dbReference type="Proteomes" id="UP001189429">
    <property type="component" value="Unassembled WGS sequence"/>
</dbReference>
<accession>A0ABN9UEW1</accession>
<protein>
    <recommendedName>
        <fullName evidence="7">Guanine nucleotide-binding protein subunit beta-like protein</fullName>
    </recommendedName>
</protein>
<dbReference type="PANTHER" id="PTHR16017">
    <property type="entry name" value="GASTRULATION DEFECTIVE PROTEIN 1-RELATED"/>
    <property type="match status" value="1"/>
</dbReference>
<feature type="repeat" description="WD" evidence="3">
    <location>
        <begin position="183"/>
        <end position="224"/>
    </location>
</feature>
<proteinExistence type="predicted"/>
<reference evidence="5" key="1">
    <citation type="submission" date="2023-10" db="EMBL/GenBank/DDBJ databases">
        <authorList>
            <person name="Chen Y."/>
            <person name="Shah S."/>
            <person name="Dougan E. K."/>
            <person name="Thang M."/>
            <person name="Chan C."/>
        </authorList>
    </citation>
    <scope>NUCLEOTIDE SEQUENCE [LARGE SCALE GENOMIC DNA]</scope>
</reference>
<evidence type="ECO:0000313" key="5">
    <source>
        <dbReference type="EMBL" id="CAK0858056.1"/>
    </source>
</evidence>
<dbReference type="InterPro" id="IPR036322">
    <property type="entry name" value="WD40_repeat_dom_sf"/>
</dbReference>
<organism evidence="5 6">
    <name type="scientific">Prorocentrum cordatum</name>
    <dbReference type="NCBI Taxonomy" id="2364126"/>
    <lineage>
        <taxon>Eukaryota</taxon>
        <taxon>Sar</taxon>
        <taxon>Alveolata</taxon>
        <taxon>Dinophyceae</taxon>
        <taxon>Prorocentrales</taxon>
        <taxon>Prorocentraceae</taxon>
        <taxon>Prorocentrum</taxon>
    </lineage>
</organism>
<dbReference type="PANTHER" id="PTHR16017:SF0">
    <property type="entry name" value="WD REPEAT-CONTAINING PROTEIN 70"/>
    <property type="match status" value="1"/>
</dbReference>
<dbReference type="Pfam" id="PF00400">
    <property type="entry name" value="WD40"/>
    <property type="match status" value="4"/>
</dbReference>
<dbReference type="InterPro" id="IPR001680">
    <property type="entry name" value="WD40_rpt"/>
</dbReference>
<feature type="region of interest" description="Disordered" evidence="4">
    <location>
        <begin position="591"/>
        <end position="611"/>
    </location>
</feature>
<dbReference type="PROSITE" id="PS50294">
    <property type="entry name" value="WD_REPEATS_REGION"/>
    <property type="match status" value="2"/>
</dbReference>
<evidence type="ECO:0000256" key="4">
    <source>
        <dbReference type="SAM" id="MobiDB-lite"/>
    </source>
</evidence>
<feature type="repeat" description="WD" evidence="3">
    <location>
        <begin position="398"/>
        <end position="433"/>
    </location>
</feature>
<comment type="caution">
    <text evidence="5">The sequence shown here is derived from an EMBL/GenBank/DDBJ whole genome shotgun (WGS) entry which is preliminary data.</text>
</comment>
<keyword evidence="2" id="KW-0677">Repeat</keyword>
<dbReference type="InterPro" id="IPR015943">
    <property type="entry name" value="WD40/YVTN_repeat-like_dom_sf"/>
</dbReference>
<evidence type="ECO:0000256" key="3">
    <source>
        <dbReference type="PROSITE-ProRule" id="PRU00221"/>
    </source>
</evidence>
<feature type="compositionally biased region" description="Low complexity" evidence="4">
    <location>
        <begin position="13"/>
        <end position="24"/>
    </location>
</feature>
<feature type="compositionally biased region" description="Basic and acidic residues" evidence="4">
    <location>
        <begin position="94"/>
        <end position="105"/>
    </location>
</feature>
<feature type="region of interest" description="Disordered" evidence="4">
    <location>
        <begin position="1"/>
        <end position="174"/>
    </location>
</feature>
<gene>
    <name evidence="5" type="ORF">PCOR1329_LOCUS47959</name>
</gene>
<sequence>EEMRAMRATSRHAAVGRAPTRGPAGGPPAAAPAGGQAAPAEAPGRSGRSPRPPSDDEEEEDEVIAEEDPDIGAGRTLFPMSFGKVAKDNTPSLEVHDRTARRDAKALAAPAKGAVQFGSRAAGSRRVRGPGAPQEPEAGGRGAGGMEVDGPQPRRGEDEEDEVEEPVPIREGGNLPVTHEVEVPVHEKAVTALSIDPKGSRMAVGSMDGTIKLFDFAGMNEEMRSFRSMEPAEGYGVQSLAFNKTGGMILVVSSDSHARIYDRDGSSKPIQYTVKGDMYVRDMTHTKGHTQMLTCGVWHPLNPEQWITSSLDGTLRIWDLNATPVGMDQLLPSVHVLKCLDKRGVCIGGASGRTGGLHPTCCAFNAVDGKTIAGGCTDGSVQLFFEKARYMKPDKVLRTAHTAAVSHITFAGEPGVGSTMVTRSLDGTVKVWDCRMLSDAKGPLHTFGNLPTEQEKSGVCVSADGKHLVVGTSSKTVGGYSSSVRVFDAKTFDSVRTLDFAKRAPTLLAWPREQNQIFVGTSAGSVSVLYNPATSKKGAMYFVGKKVRAKDLGLAEQEGRMGPIFNMSVGEDIQRFYATGHGNMTRIRNQEARHNQKTVTPLRPQETVGPIGKQTDSANFAALAIQAGAKRLNLKSERNIEADSQKALLKYADKAKAWGLFDKAYEKSGDKVLDFTEEQSEGDQRMQLALSGDFCRKCGQKVCRCTDYTVIPKKQRTS</sequence>
<feature type="compositionally biased region" description="Low complexity" evidence="4">
    <location>
        <begin position="31"/>
        <end position="49"/>
    </location>
</feature>